<dbReference type="Gene3D" id="3.40.50.300">
    <property type="entry name" value="P-loop containing nucleotide triphosphate hydrolases"/>
    <property type="match status" value="3"/>
</dbReference>
<feature type="domain" description="ABC transporter" evidence="5">
    <location>
        <begin position="65"/>
        <end position="420"/>
    </location>
</feature>
<name>A0A150FW27_GONPE</name>
<dbReference type="Proteomes" id="UP000075714">
    <property type="component" value="Unassembled WGS sequence"/>
</dbReference>
<feature type="region of interest" description="Disordered" evidence="4">
    <location>
        <begin position="225"/>
        <end position="270"/>
    </location>
</feature>
<keyword evidence="7" id="KW-1185">Reference proteome</keyword>
<dbReference type="AlphaFoldDB" id="A0A150FW27"/>
<evidence type="ECO:0000256" key="3">
    <source>
        <dbReference type="ARBA" id="ARBA00022840"/>
    </source>
</evidence>
<comment type="caution">
    <text evidence="6">The sequence shown here is derived from an EMBL/GenBank/DDBJ whole genome shotgun (WGS) entry which is preliminary data.</text>
</comment>
<feature type="compositionally biased region" description="Gly residues" evidence="4">
    <location>
        <begin position="469"/>
        <end position="483"/>
    </location>
</feature>
<reference evidence="7" key="1">
    <citation type="journal article" date="2016" name="Nat. Commun.">
        <title>The Gonium pectorale genome demonstrates co-option of cell cycle regulation during the evolution of multicellularity.</title>
        <authorList>
            <person name="Hanschen E.R."/>
            <person name="Marriage T.N."/>
            <person name="Ferris P.J."/>
            <person name="Hamaji T."/>
            <person name="Toyoda A."/>
            <person name="Fujiyama A."/>
            <person name="Neme R."/>
            <person name="Noguchi H."/>
            <person name="Minakuchi Y."/>
            <person name="Suzuki M."/>
            <person name="Kawai-Toyooka H."/>
            <person name="Smith D.R."/>
            <person name="Sparks H."/>
            <person name="Anderson J."/>
            <person name="Bakaric R."/>
            <person name="Luria V."/>
            <person name="Karger A."/>
            <person name="Kirschner M.W."/>
            <person name="Durand P.M."/>
            <person name="Michod R.E."/>
            <person name="Nozaki H."/>
            <person name="Olson B.J."/>
        </authorList>
    </citation>
    <scope>NUCLEOTIDE SEQUENCE [LARGE SCALE GENOMIC DNA]</scope>
    <source>
        <strain evidence="7">NIES-2863</strain>
    </source>
</reference>
<dbReference type="InterPro" id="IPR050611">
    <property type="entry name" value="ABCF"/>
</dbReference>
<organism evidence="6 7">
    <name type="scientific">Gonium pectorale</name>
    <name type="common">Green alga</name>
    <dbReference type="NCBI Taxonomy" id="33097"/>
    <lineage>
        <taxon>Eukaryota</taxon>
        <taxon>Viridiplantae</taxon>
        <taxon>Chlorophyta</taxon>
        <taxon>core chlorophytes</taxon>
        <taxon>Chlorophyceae</taxon>
        <taxon>CS clade</taxon>
        <taxon>Chlamydomonadales</taxon>
        <taxon>Volvocaceae</taxon>
        <taxon>Gonium</taxon>
    </lineage>
</organism>
<dbReference type="EMBL" id="LSYV01000276">
    <property type="protein sequence ID" value="KXZ41806.1"/>
    <property type="molecule type" value="Genomic_DNA"/>
</dbReference>
<proteinExistence type="predicted"/>
<dbReference type="InterPro" id="IPR017871">
    <property type="entry name" value="ABC_transporter-like_CS"/>
</dbReference>
<dbReference type="CDD" id="cd00267">
    <property type="entry name" value="ABC_ATPase"/>
    <property type="match status" value="1"/>
</dbReference>
<evidence type="ECO:0000256" key="2">
    <source>
        <dbReference type="ARBA" id="ARBA00022741"/>
    </source>
</evidence>
<dbReference type="InterPro" id="IPR003439">
    <property type="entry name" value="ABC_transporter-like_ATP-bd"/>
</dbReference>
<dbReference type="SMART" id="SM00382">
    <property type="entry name" value="AAA"/>
    <property type="match status" value="2"/>
</dbReference>
<dbReference type="InterPro" id="IPR027417">
    <property type="entry name" value="P-loop_NTPase"/>
</dbReference>
<evidence type="ECO:0000256" key="4">
    <source>
        <dbReference type="SAM" id="MobiDB-lite"/>
    </source>
</evidence>
<dbReference type="STRING" id="33097.A0A150FW27"/>
<sequence length="648" mass="67336">MSASGFGAFDSSSDSGDERGGPAPAAPRQRRPPPPALAPAAELEVTVQLSRFHLETLEGSATGDVDIRGLCLGIGDRELLRDAHLALRSGVRYGLIGRNGVGKSSLLRACATRVIPGFPRDMKVLYVQQEMVPGDGRSALQTLLDEGSARGGLAARIAALEKAMEEAEEGEEAEDGDGEAEGEGERGEPAAGEAEAGRGGGGGGGGGGRGRSLVAAVQAILATRAASSAVEAEQTAARRSRTRGKEALRNAREAREAARRAGEQQLSPDAAASLAPQLLAELYERLDELGGSEEQEALEATSLLEGLGFSATRAREVPTRELSGGWRMRVALAVALLAQPQLLLLDEPTNHLDIQSILWLQEHLANRCEGVTVLLVSHDAAFLNAVAQETVVLRDGRLEYFPGTYDAYMQLGLNGSGKSSLLRVLCGALAPAAGEVASPCPRLTVACLDQHSGRRLLREAAAMTAAAEGAGGGGGGGSGGSGGAAAAASGGGREKEKEKEGPPTAVSMVQARAPQLKPQEVYDYLGKFAVPGPVAATPVAALSGGQRCRVALALAMLPRPHVLLLDEPTNHLDLLMVQALAAAVREWEGAVVVASHDLRFLRDTCSEVWVVEGGTASRQAQPEPADAIAAFVARLLQRVRRKGGSGRR</sequence>
<feature type="compositionally biased region" description="Acidic residues" evidence="4">
    <location>
        <begin position="166"/>
        <end position="182"/>
    </location>
</feature>
<feature type="region of interest" description="Disordered" evidence="4">
    <location>
        <begin position="162"/>
        <end position="209"/>
    </location>
</feature>
<keyword evidence="1" id="KW-0677">Repeat</keyword>
<feature type="compositionally biased region" description="Basic and acidic residues" evidence="4">
    <location>
        <begin position="243"/>
        <end position="262"/>
    </location>
</feature>
<feature type="compositionally biased region" description="Gly residues" evidence="4">
    <location>
        <begin position="197"/>
        <end position="209"/>
    </location>
</feature>
<dbReference type="Pfam" id="PF00005">
    <property type="entry name" value="ABC_tran"/>
    <property type="match status" value="2"/>
</dbReference>
<keyword evidence="2" id="KW-0547">Nucleotide-binding</keyword>
<dbReference type="PROSITE" id="PS00211">
    <property type="entry name" value="ABC_TRANSPORTER_1"/>
    <property type="match status" value="1"/>
</dbReference>
<evidence type="ECO:0000313" key="6">
    <source>
        <dbReference type="EMBL" id="KXZ41806.1"/>
    </source>
</evidence>
<dbReference type="PANTHER" id="PTHR19211">
    <property type="entry name" value="ATP-BINDING TRANSPORT PROTEIN-RELATED"/>
    <property type="match status" value="1"/>
</dbReference>
<accession>A0A150FW27</accession>
<dbReference type="InterPro" id="IPR003593">
    <property type="entry name" value="AAA+_ATPase"/>
</dbReference>
<feature type="compositionally biased region" description="Basic and acidic residues" evidence="4">
    <location>
        <begin position="492"/>
        <end position="501"/>
    </location>
</feature>
<dbReference type="SUPFAM" id="SSF52540">
    <property type="entry name" value="P-loop containing nucleoside triphosphate hydrolases"/>
    <property type="match status" value="2"/>
</dbReference>
<evidence type="ECO:0000313" key="7">
    <source>
        <dbReference type="Proteomes" id="UP000075714"/>
    </source>
</evidence>
<dbReference type="OrthoDB" id="2110130at2759"/>
<protein>
    <recommendedName>
        <fullName evidence="5">ABC transporter domain-containing protein</fullName>
    </recommendedName>
</protein>
<dbReference type="GO" id="GO:0016887">
    <property type="term" value="F:ATP hydrolysis activity"/>
    <property type="evidence" value="ECO:0007669"/>
    <property type="project" value="InterPro"/>
</dbReference>
<evidence type="ECO:0000259" key="5">
    <source>
        <dbReference type="PROSITE" id="PS50893"/>
    </source>
</evidence>
<dbReference type="PROSITE" id="PS50893">
    <property type="entry name" value="ABC_TRANSPORTER_2"/>
    <property type="match status" value="1"/>
</dbReference>
<evidence type="ECO:0000256" key="1">
    <source>
        <dbReference type="ARBA" id="ARBA00022737"/>
    </source>
</evidence>
<dbReference type="GO" id="GO:0005524">
    <property type="term" value="F:ATP binding"/>
    <property type="evidence" value="ECO:0007669"/>
    <property type="project" value="UniProtKB-KW"/>
</dbReference>
<keyword evidence="3" id="KW-0067">ATP-binding</keyword>
<feature type="region of interest" description="Disordered" evidence="4">
    <location>
        <begin position="468"/>
        <end position="506"/>
    </location>
</feature>
<gene>
    <name evidence="6" type="ORF">GPECTOR_277g728</name>
</gene>
<feature type="compositionally biased region" description="Low complexity" evidence="4">
    <location>
        <begin position="1"/>
        <end position="14"/>
    </location>
</feature>
<feature type="region of interest" description="Disordered" evidence="4">
    <location>
        <begin position="1"/>
        <end position="36"/>
    </location>
</feature>
<dbReference type="PANTHER" id="PTHR19211:SF14">
    <property type="entry name" value="ATP-BINDING CASSETTE SUB-FAMILY F MEMBER 1"/>
    <property type="match status" value="1"/>
</dbReference>